<dbReference type="EMBL" id="JAJNCT010000020">
    <property type="protein sequence ID" value="MCD2166527.1"/>
    <property type="molecule type" value="Genomic_DNA"/>
</dbReference>
<name>A0AAW4XWL0_9BURK</name>
<organism evidence="2 3">
    <name type="scientific">Comamonas koreensis</name>
    <dbReference type="NCBI Taxonomy" id="160825"/>
    <lineage>
        <taxon>Bacteria</taxon>
        <taxon>Pseudomonadati</taxon>
        <taxon>Pseudomonadota</taxon>
        <taxon>Betaproteobacteria</taxon>
        <taxon>Burkholderiales</taxon>
        <taxon>Comamonadaceae</taxon>
        <taxon>Comamonas</taxon>
    </lineage>
</organism>
<dbReference type="PANTHER" id="PTHR34818:SF1">
    <property type="entry name" value="PROTEIN BLI-3"/>
    <property type="match status" value="1"/>
</dbReference>
<dbReference type="Pfam" id="PF16242">
    <property type="entry name" value="Pyrid_ox_like"/>
    <property type="match status" value="1"/>
</dbReference>
<dbReference type="SUPFAM" id="SSF50475">
    <property type="entry name" value="FMN-binding split barrel"/>
    <property type="match status" value="1"/>
</dbReference>
<evidence type="ECO:0000259" key="1">
    <source>
        <dbReference type="Pfam" id="PF16242"/>
    </source>
</evidence>
<evidence type="ECO:0000313" key="3">
    <source>
        <dbReference type="Proteomes" id="UP001199260"/>
    </source>
</evidence>
<dbReference type="InterPro" id="IPR038725">
    <property type="entry name" value="YdaG_split_barrel_FMN-bd"/>
</dbReference>
<dbReference type="Gene3D" id="2.30.110.10">
    <property type="entry name" value="Electron Transport, Fmn-binding Protein, Chain A"/>
    <property type="match status" value="1"/>
</dbReference>
<dbReference type="Proteomes" id="UP001199260">
    <property type="component" value="Unassembled WGS sequence"/>
</dbReference>
<gene>
    <name evidence="2" type="ORF">LPW39_15500</name>
</gene>
<dbReference type="PANTHER" id="PTHR34818">
    <property type="entry name" value="PROTEIN BLI-3"/>
    <property type="match status" value="1"/>
</dbReference>
<reference evidence="2 3" key="1">
    <citation type="submission" date="2021-11" db="EMBL/GenBank/DDBJ databases">
        <title>Genome sequence.</title>
        <authorList>
            <person name="Sun Q."/>
        </authorList>
    </citation>
    <scope>NUCLEOTIDE SEQUENCE [LARGE SCALE GENOMIC DNA]</scope>
    <source>
        <strain evidence="2 3">KCTC 12005</strain>
    </source>
</reference>
<comment type="caution">
    <text evidence="2">The sequence shown here is derived from an EMBL/GenBank/DDBJ whole genome shotgun (WGS) entry which is preliminary data.</text>
</comment>
<dbReference type="InterPro" id="IPR052917">
    <property type="entry name" value="Stress-Dev_Protein"/>
</dbReference>
<sequence>MAQENPREKLWELIKDIRFAMITHRHEDGSLHACPMTTANREGMNEDKHLYFLLGKDSDLSRCLQHSSDINISYADPDKDSYVSISAKASVSNDLAIKEKFYGPMAKAWFPDGPNDPNLQILIARVDFAEYWDVKENKLVQLFKMAKSAVTGERPEGMGEHREIRL</sequence>
<evidence type="ECO:0000313" key="2">
    <source>
        <dbReference type="EMBL" id="MCD2166527.1"/>
    </source>
</evidence>
<dbReference type="InterPro" id="IPR012349">
    <property type="entry name" value="Split_barrel_FMN-bd"/>
</dbReference>
<protein>
    <submittedName>
        <fullName evidence="2">Pyridoxamine 5'-phosphate oxidase family protein</fullName>
    </submittedName>
</protein>
<feature type="domain" description="General stress protein FMN-binding split barrel" evidence="1">
    <location>
        <begin position="7"/>
        <end position="156"/>
    </location>
</feature>
<proteinExistence type="predicted"/>
<keyword evidence="3" id="KW-1185">Reference proteome</keyword>
<accession>A0AAW4XWL0</accession>
<dbReference type="AlphaFoldDB" id="A0AAW4XWL0"/>
<dbReference type="RefSeq" id="WP_230776948.1">
    <property type="nucleotide sequence ID" value="NZ_JAJNCT010000020.1"/>
</dbReference>